<reference evidence="1" key="1">
    <citation type="journal article" date="2015" name="Nature">
        <title>Complex archaea that bridge the gap between prokaryotes and eukaryotes.</title>
        <authorList>
            <person name="Spang A."/>
            <person name="Saw J.H."/>
            <person name="Jorgensen S.L."/>
            <person name="Zaremba-Niedzwiedzka K."/>
            <person name="Martijn J."/>
            <person name="Lind A.E."/>
            <person name="van Eijk R."/>
            <person name="Schleper C."/>
            <person name="Guy L."/>
            <person name="Ettema T.J."/>
        </authorList>
    </citation>
    <scope>NUCLEOTIDE SEQUENCE</scope>
</reference>
<sequence>MSDVKTQAIETRIDAALFGRRYWTTPGLRKAKRSSVNAMADLSVWQIEVTPASAANP</sequence>
<proteinExistence type="predicted"/>
<accession>A0A0F9W2F1</accession>
<organism evidence="1">
    <name type="scientific">marine sediment metagenome</name>
    <dbReference type="NCBI Taxonomy" id="412755"/>
    <lineage>
        <taxon>unclassified sequences</taxon>
        <taxon>metagenomes</taxon>
        <taxon>ecological metagenomes</taxon>
    </lineage>
</organism>
<dbReference type="EMBL" id="LAZR01000242">
    <property type="protein sequence ID" value="KKN79831.1"/>
    <property type="molecule type" value="Genomic_DNA"/>
</dbReference>
<gene>
    <name evidence="1" type="ORF">LCGC14_0336860</name>
</gene>
<evidence type="ECO:0000313" key="1">
    <source>
        <dbReference type="EMBL" id="KKN79831.1"/>
    </source>
</evidence>
<dbReference type="AlphaFoldDB" id="A0A0F9W2F1"/>
<protein>
    <submittedName>
        <fullName evidence="1">Uncharacterized protein</fullName>
    </submittedName>
</protein>
<name>A0A0F9W2F1_9ZZZZ</name>
<comment type="caution">
    <text evidence="1">The sequence shown here is derived from an EMBL/GenBank/DDBJ whole genome shotgun (WGS) entry which is preliminary data.</text>
</comment>